<evidence type="ECO:0008006" key="4">
    <source>
        <dbReference type="Google" id="ProtNLM"/>
    </source>
</evidence>
<evidence type="ECO:0000313" key="2">
    <source>
        <dbReference type="EMBL" id="SDM64931.1"/>
    </source>
</evidence>
<sequence>MNGSLTPAWLLTTACLCGVLTGCASEGNGSTFSPTLASSNAEAGSSSVVPPGSVPWSARDDFDAWHPPLPPGQDFWPTEPPSRWPDLRVRLVIPDTAYAGQTVEYAVLIRNESQQVVDLRPCGGYRQEVQVVGAGLAAEPVEGGESRFRLNCDESPRLRPDEQRSYAMRLVAPEGLSGDEILVTWGFIDNLPDFEAQQWLVLSH</sequence>
<proteinExistence type="predicted"/>
<keyword evidence="1" id="KW-0732">Signal</keyword>
<evidence type="ECO:0000256" key="1">
    <source>
        <dbReference type="SAM" id="SignalP"/>
    </source>
</evidence>
<organism evidence="2 3">
    <name type="scientific">Nocardioides szechwanensis</name>
    <dbReference type="NCBI Taxonomy" id="1005944"/>
    <lineage>
        <taxon>Bacteria</taxon>
        <taxon>Bacillati</taxon>
        <taxon>Actinomycetota</taxon>
        <taxon>Actinomycetes</taxon>
        <taxon>Propionibacteriales</taxon>
        <taxon>Nocardioidaceae</taxon>
        <taxon>Nocardioides</taxon>
    </lineage>
</organism>
<dbReference type="AlphaFoldDB" id="A0A1G9UY73"/>
<reference evidence="2 3" key="1">
    <citation type="submission" date="2016-10" db="EMBL/GenBank/DDBJ databases">
        <authorList>
            <person name="de Groot N.N."/>
        </authorList>
    </citation>
    <scope>NUCLEOTIDE SEQUENCE [LARGE SCALE GENOMIC DNA]</scope>
    <source>
        <strain evidence="2 3">CGMCC 1.11147</strain>
    </source>
</reference>
<dbReference type="STRING" id="1005944.SAMN05192576_0591"/>
<gene>
    <name evidence="2" type="ORF">SAMN05192576_0591</name>
</gene>
<evidence type="ECO:0000313" key="3">
    <source>
        <dbReference type="Proteomes" id="UP000199004"/>
    </source>
</evidence>
<accession>A0A1G9UY73</accession>
<name>A0A1G9UY73_9ACTN</name>
<feature type="signal peptide" evidence="1">
    <location>
        <begin position="1"/>
        <end position="24"/>
    </location>
</feature>
<keyword evidence="3" id="KW-1185">Reference proteome</keyword>
<feature type="chain" id="PRO_5011484318" description="Lipoprotein" evidence="1">
    <location>
        <begin position="25"/>
        <end position="204"/>
    </location>
</feature>
<protein>
    <recommendedName>
        <fullName evidence="4">Lipoprotein</fullName>
    </recommendedName>
</protein>
<dbReference type="EMBL" id="FNIC01000001">
    <property type="protein sequence ID" value="SDM64931.1"/>
    <property type="molecule type" value="Genomic_DNA"/>
</dbReference>
<dbReference type="Proteomes" id="UP000199004">
    <property type="component" value="Unassembled WGS sequence"/>
</dbReference>